<evidence type="ECO:0000259" key="1">
    <source>
        <dbReference type="Pfam" id="PF07883"/>
    </source>
</evidence>
<feature type="domain" description="Cupin type-2" evidence="1">
    <location>
        <begin position="56"/>
        <end position="124"/>
    </location>
</feature>
<dbReference type="InterPro" id="IPR014710">
    <property type="entry name" value="RmlC-like_jellyroll"/>
</dbReference>
<dbReference type="RefSeq" id="WP_091591352.1">
    <property type="nucleotide sequence ID" value="NZ_JBHRWG010000004.1"/>
</dbReference>
<accession>A0A1C3N4L2</accession>
<dbReference type="AlphaFoldDB" id="A0A1C3N4L2"/>
<dbReference type="OrthoDB" id="9090296at2"/>
<keyword evidence="3" id="KW-1185">Reference proteome</keyword>
<reference evidence="3" key="1">
    <citation type="submission" date="2016-06" db="EMBL/GenBank/DDBJ databases">
        <authorList>
            <person name="Varghese N."/>
        </authorList>
    </citation>
    <scope>NUCLEOTIDE SEQUENCE [LARGE SCALE GENOMIC DNA]</scope>
    <source>
        <strain evidence="3">DSM 45344</strain>
    </source>
</reference>
<organism evidence="2 3">
    <name type="scientific">Micromonospora krabiensis</name>
    <dbReference type="NCBI Taxonomy" id="307121"/>
    <lineage>
        <taxon>Bacteria</taxon>
        <taxon>Bacillati</taxon>
        <taxon>Actinomycetota</taxon>
        <taxon>Actinomycetes</taxon>
        <taxon>Micromonosporales</taxon>
        <taxon>Micromonosporaceae</taxon>
        <taxon>Micromonospora</taxon>
    </lineage>
</organism>
<protein>
    <submittedName>
        <fullName evidence="2">Cupin domain-containing protein</fullName>
    </submittedName>
</protein>
<dbReference type="Proteomes" id="UP000199393">
    <property type="component" value="Chromosome I"/>
</dbReference>
<dbReference type="Gene3D" id="2.60.120.10">
    <property type="entry name" value="Jelly Rolls"/>
    <property type="match status" value="1"/>
</dbReference>
<proteinExistence type="predicted"/>
<dbReference type="STRING" id="307121.GA0070620_3037"/>
<dbReference type="EMBL" id="LT598496">
    <property type="protein sequence ID" value="SBV27517.1"/>
    <property type="molecule type" value="Genomic_DNA"/>
</dbReference>
<dbReference type="SUPFAM" id="SSF51182">
    <property type="entry name" value="RmlC-like cupins"/>
    <property type="match status" value="1"/>
</dbReference>
<evidence type="ECO:0000313" key="3">
    <source>
        <dbReference type="Proteomes" id="UP000199393"/>
    </source>
</evidence>
<gene>
    <name evidence="2" type="ORF">GA0070620_3037</name>
</gene>
<dbReference type="Pfam" id="PF07883">
    <property type="entry name" value="Cupin_2"/>
    <property type="match status" value="1"/>
</dbReference>
<dbReference type="PANTHER" id="PTHR36440">
    <property type="entry name" value="PUTATIVE (AFU_ORTHOLOGUE AFUA_8G07350)-RELATED"/>
    <property type="match status" value="1"/>
</dbReference>
<name>A0A1C3N4L2_9ACTN</name>
<evidence type="ECO:0000313" key="2">
    <source>
        <dbReference type="EMBL" id="SBV27517.1"/>
    </source>
</evidence>
<dbReference type="InterPro" id="IPR013096">
    <property type="entry name" value="Cupin_2"/>
</dbReference>
<dbReference type="InterPro" id="IPR011051">
    <property type="entry name" value="RmlC_Cupin_sf"/>
</dbReference>
<dbReference type="PANTHER" id="PTHR36440:SF1">
    <property type="entry name" value="PUTATIVE (AFU_ORTHOLOGUE AFUA_8G07350)-RELATED"/>
    <property type="match status" value="1"/>
</dbReference>
<dbReference type="PATRIC" id="fig|307121.4.peg.3105"/>
<sequence>MSFPFPVPDKNDPRWTARGGVFVRRSEGTHRWLAGDTYTIKVTRDDTNGSLGFIEATVPPGAGPVAHSHGNEDEAFYVLSGHLEFLNGDELQVAEAGDFVFIPRGNRHRFKNVGDTDARMLVIFTPGGHEKFFVDNGDEPRPGEQPPQWGPERYARLVDELLEQNVTILPE</sequence>
<dbReference type="InterPro" id="IPR053146">
    <property type="entry name" value="QDO-like"/>
</dbReference>